<evidence type="ECO:0000256" key="6">
    <source>
        <dbReference type="ARBA" id="ARBA00023163"/>
    </source>
</evidence>
<dbReference type="Proteomes" id="UP000515563">
    <property type="component" value="Chromosome"/>
</dbReference>
<dbReference type="SUPFAM" id="SSF46689">
    <property type="entry name" value="Homeodomain-like"/>
    <property type="match status" value="2"/>
</dbReference>
<proteinExistence type="predicted"/>
<evidence type="ECO:0000256" key="4">
    <source>
        <dbReference type="ARBA" id="ARBA00023125"/>
    </source>
</evidence>
<evidence type="ECO:0000313" key="9">
    <source>
        <dbReference type="EMBL" id="QNE19096.1"/>
    </source>
</evidence>
<accession>A0A7G6WYN1</accession>
<dbReference type="InterPro" id="IPR004026">
    <property type="entry name" value="Ada_DNA_repair_Zn-bd"/>
</dbReference>
<dbReference type="SUPFAM" id="SSF57884">
    <property type="entry name" value="Ada DNA repair protein, N-terminal domain (N-Ada 10)"/>
    <property type="match status" value="1"/>
</dbReference>
<dbReference type="PANTHER" id="PTHR46796">
    <property type="entry name" value="HTH-TYPE TRANSCRIPTIONAL ACTIVATOR RHAS-RELATED"/>
    <property type="match status" value="1"/>
</dbReference>
<keyword evidence="3" id="KW-0805">Transcription regulation</keyword>
<dbReference type="Pfam" id="PF06029">
    <property type="entry name" value="AlkA_N"/>
    <property type="match status" value="1"/>
</dbReference>
<dbReference type="AlphaFoldDB" id="A0A7G6WYN1"/>
<dbReference type="InterPro" id="IPR035451">
    <property type="entry name" value="Ada-like_dom_sf"/>
</dbReference>
<dbReference type="PROSITE" id="PS01124">
    <property type="entry name" value="HTH_ARAC_FAMILY_2"/>
    <property type="match status" value="1"/>
</dbReference>
<organism evidence="9 10">
    <name type="scientific">Kribbella qitaiheensis</name>
    <dbReference type="NCBI Taxonomy" id="1544730"/>
    <lineage>
        <taxon>Bacteria</taxon>
        <taxon>Bacillati</taxon>
        <taxon>Actinomycetota</taxon>
        <taxon>Actinomycetes</taxon>
        <taxon>Propionibacteriales</taxon>
        <taxon>Kribbellaceae</taxon>
        <taxon>Kribbella</taxon>
    </lineage>
</organism>
<dbReference type="EMBL" id="CP043661">
    <property type="protein sequence ID" value="QNE19096.1"/>
    <property type="molecule type" value="Genomic_DNA"/>
</dbReference>
<dbReference type="InterPro" id="IPR011257">
    <property type="entry name" value="DNA_glycosylase"/>
</dbReference>
<dbReference type="PANTHER" id="PTHR46796:SF6">
    <property type="entry name" value="ARAC SUBFAMILY"/>
    <property type="match status" value="1"/>
</dbReference>
<dbReference type="InterPro" id="IPR037046">
    <property type="entry name" value="AlkA_N_sf"/>
</dbReference>
<evidence type="ECO:0000259" key="8">
    <source>
        <dbReference type="PROSITE" id="PS01124"/>
    </source>
</evidence>
<feature type="domain" description="HTH araC/xylS-type" evidence="8">
    <location>
        <begin position="65"/>
        <end position="163"/>
    </location>
</feature>
<keyword evidence="4" id="KW-0238">DNA-binding</keyword>
<dbReference type="InterPro" id="IPR018060">
    <property type="entry name" value="HTH_AraC"/>
</dbReference>
<dbReference type="GO" id="GO:0006281">
    <property type="term" value="P:DNA repair"/>
    <property type="evidence" value="ECO:0007669"/>
    <property type="project" value="InterPro"/>
</dbReference>
<protein>
    <submittedName>
        <fullName evidence="9">Helix-turn-helix domain-containing protein</fullName>
    </submittedName>
</protein>
<dbReference type="Pfam" id="PF12833">
    <property type="entry name" value="HTH_18"/>
    <property type="match status" value="1"/>
</dbReference>
<reference evidence="9 10" key="2">
    <citation type="journal article" date="2020" name="Microbiol. Resour. Announc.">
        <title>Antarctic desert soil bacteria exhibit high novel natural product potential, evaluated through long-read genome sequencing and comparative genomics.</title>
        <authorList>
            <person name="Benaud N."/>
            <person name="Edwards R.J."/>
            <person name="Amos T.G."/>
            <person name="D'Agostino P.M."/>
            <person name="Gutierrez-Chavez C."/>
            <person name="Montgomery K."/>
            <person name="Nicetic I."/>
            <person name="Ferrari B.C."/>
        </authorList>
    </citation>
    <scope>NUCLEOTIDE SEQUENCE [LARGE SCALE GENOMIC DNA]</scope>
    <source>
        <strain evidence="9 10">SPB151</strain>
    </source>
</reference>
<dbReference type="GO" id="GO:0032259">
    <property type="term" value="P:methylation"/>
    <property type="evidence" value="ECO:0007669"/>
    <property type="project" value="UniProtKB-KW"/>
</dbReference>
<comment type="cofactor">
    <cofactor evidence="1">
        <name>Zn(2+)</name>
        <dbReference type="ChEBI" id="CHEBI:29105"/>
    </cofactor>
</comment>
<dbReference type="SUPFAM" id="SSF55945">
    <property type="entry name" value="TATA-box binding protein-like"/>
    <property type="match status" value="1"/>
</dbReference>
<dbReference type="GO" id="GO:0003700">
    <property type="term" value="F:DNA-binding transcription factor activity"/>
    <property type="evidence" value="ECO:0007669"/>
    <property type="project" value="InterPro"/>
</dbReference>
<dbReference type="GO" id="GO:0043565">
    <property type="term" value="F:sequence-specific DNA binding"/>
    <property type="evidence" value="ECO:0007669"/>
    <property type="project" value="InterPro"/>
</dbReference>
<dbReference type="Gene3D" id="1.10.340.30">
    <property type="entry name" value="Hypothetical protein, domain 2"/>
    <property type="match status" value="1"/>
</dbReference>
<dbReference type="InterPro" id="IPR050204">
    <property type="entry name" value="AraC_XylS_family_regulators"/>
</dbReference>
<dbReference type="SMART" id="SM00342">
    <property type="entry name" value="HTH_ARAC"/>
    <property type="match status" value="1"/>
</dbReference>
<evidence type="ECO:0000256" key="7">
    <source>
        <dbReference type="SAM" id="MobiDB-lite"/>
    </source>
</evidence>
<dbReference type="InterPro" id="IPR009057">
    <property type="entry name" value="Homeodomain-like_sf"/>
</dbReference>
<evidence type="ECO:0000256" key="3">
    <source>
        <dbReference type="ARBA" id="ARBA00023015"/>
    </source>
</evidence>
<keyword evidence="10" id="KW-1185">Reference proteome</keyword>
<keyword evidence="2" id="KW-0489">Methyltransferase</keyword>
<evidence type="ECO:0000256" key="2">
    <source>
        <dbReference type="ARBA" id="ARBA00022603"/>
    </source>
</evidence>
<evidence type="ECO:0000256" key="1">
    <source>
        <dbReference type="ARBA" id="ARBA00001947"/>
    </source>
</evidence>
<dbReference type="InterPro" id="IPR010316">
    <property type="entry name" value="AlkA_N"/>
</dbReference>
<name>A0A7G6WYN1_9ACTN</name>
<reference evidence="10" key="1">
    <citation type="submission" date="2019-09" db="EMBL/GenBank/DDBJ databases">
        <title>Antimicrobial potential of Antarctic Bacteria.</title>
        <authorList>
            <person name="Benaud N."/>
            <person name="Edwards R.J."/>
            <person name="Ferrari B.C."/>
        </authorList>
    </citation>
    <scope>NUCLEOTIDE SEQUENCE [LARGE SCALE GENOMIC DNA]</scope>
    <source>
        <strain evidence="10">SPB151</strain>
    </source>
</reference>
<dbReference type="Pfam" id="PF02805">
    <property type="entry name" value="Ada_Zn_binding"/>
    <property type="match status" value="1"/>
</dbReference>
<evidence type="ECO:0000313" key="10">
    <source>
        <dbReference type="Proteomes" id="UP000515563"/>
    </source>
</evidence>
<keyword evidence="6" id="KW-0804">Transcription</keyword>
<dbReference type="KEGG" id="kqi:F1D05_15705"/>
<dbReference type="SUPFAM" id="SSF48150">
    <property type="entry name" value="DNA-glycosylase"/>
    <property type="match status" value="1"/>
</dbReference>
<dbReference type="Gene3D" id="3.40.10.10">
    <property type="entry name" value="DNA Methylphosphotriester Repair Domain"/>
    <property type="match status" value="1"/>
</dbReference>
<dbReference type="Gene3D" id="1.10.10.60">
    <property type="entry name" value="Homeodomain-like"/>
    <property type="match status" value="1"/>
</dbReference>
<dbReference type="GO" id="GO:0008270">
    <property type="term" value="F:zinc ion binding"/>
    <property type="evidence" value="ECO:0007669"/>
    <property type="project" value="InterPro"/>
</dbReference>
<dbReference type="GO" id="GO:0008168">
    <property type="term" value="F:methyltransferase activity"/>
    <property type="evidence" value="ECO:0007669"/>
    <property type="project" value="UniProtKB-KW"/>
</dbReference>
<evidence type="ECO:0000256" key="5">
    <source>
        <dbReference type="ARBA" id="ARBA00023159"/>
    </source>
</evidence>
<sequence>MTTYSAVRTTGIYCRPGCGAKPLAENVRTFELAAAAEAEGYRACLRCRPYRVAGTVADDAPELVCRAVQLIIAGVLDDADEVALGAQLGMSARHLRRLFNDHLGVTPDQFARSRRAHFARRLLDDSELTIADVAFASGFGSLRQFNRAMREVFRATPRELRDRRRRTDRLAADGGLVLRMPFTPPYDWDAMAGFLARNAVPGVESVQGGVYRRTIALDGALGLLEIGPGGVDHLLLKAHLPYWEGAIHVVERAGCLVGLTTEPVLAAAQLAADPVIGPLIEARPGIRVPGAWGPFEVAVQAVVTHHPALTRPSPGERPHAGSSQGDRPALTEAREVLARVVEVAGTQVDGLGFGLTHAFPSAESVAEADLSGIPGEVARTIKALAHEVALGNLSLAACAPLEELTGALLAIDGVSEEAAQWVALRLGARDASPITKGAREPDEAWRPWRALAAMHLEAAAPR</sequence>
<keyword evidence="5" id="KW-0010">Activator</keyword>
<dbReference type="Gene3D" id="3.30.310.20">
    <property type="entry name" value="DNA-3-methyladenine glycosylase AlkA, N-terminal domain"/>
    <property type="match status" value="1"/>
</dbReference>
<gene>
    <name evidence="9" type="ORF">F1D05_15705</name>
</gene>
<dbReference type="SMART" id="SM01009">
    <property type="entry name" value="AlkA_N"/>
    <property type="match status" value="1"/>
</dbReference>
<feature type="region of interest" description="Disordered" evidence="7">
    <location>
        <begin position="308"/>
        <end position="328"/>
    </location>
</feature>
<keyword evidence="2" id="KW-0808">Transferase</keyword>